<evidence type="ECO:0000313" key="4">
    <source>
        <dbReference type="EMBL" id="OXA93834.1"/>
    </source>
</evidence>
<dbReference type="Pfam" id="PF02661">
    <property type="entry name" value="Fic"/>
    <property type="match status" value="1"/>
</dbReference>
<reference evidence="4 5" key="1">
    <citation type="submission" date="2016-11" db="EMBL/GenBank/DDBJ databases">
        <title>Whole genomes of Flavobacteriaceae.</title>
        <authorList>
            <person name="Stine C."/>
            <person name="Li C."/>
            <person name="Tadesse D."/>
        </authorList>
    </citation>
    <scope>NUCLEOTIDE SEQUENCE [LARGE SCALE GENOMIC DNA]</scope>
    <source>
        <strain evidence="4 5">DSM 18292</strain>
    </source>
</reference>
<feature type="binding site" evidence="2">
    <location>
        <begin position="448"/>
        <end position="455"/>
    </location>
    <ligand>
        <name>ATP</name>
        <dbReference type="ChEBI" id="CHEBI:30616"/>
    </ligand>
</feature>
<feature type="domain" description="Fido" evidence="3">
    <location>
        <begin position="371"/>
        <end position="502"/>
    </location>
</feature>
<dbReference type="InterPro" id="IPR040198">
    <property type="entry name" value="Fido_containing"/>
</dbReference>
<name>A0A226HIA5_9FLAO</name>
<dbReference type="PROSITE" id="PS51459">
    <property type="entry name" value="FIDO"/>
    <property type="match status" value="1"/>
</dbReference>
<evidence type="ECO:0000256" key="1">
    <source>
        <dbReference type="PIRSR" id="PIRSR640198-1"/>
    </source>
</evidence>
<proteinExistence type="predicted"/>
<dbReference type="PANTHER" id="PTHR13504:SF38">
    <property type="entry name" value="FIDO DOMAIN-CONTAINING PROTEIN"/>
    <property type="match status" value="1"/>
</dbReference>
<dbReference type="AlphaFoldDB" id="A0A226HIA5"/>
<dbReference type="OrthoDB" id="9814400at2"/>
<dbReference type="PANTHER" id="PTHR13504">
    <property type="entry name" value="FIDO DOMAIN-CONTAINING PROTEIN DDB_G0283145"/>
    <property type="match status" value="1"/>
</dbReference>
<dbReference type="GO" id="GO:0005524">
    <property type="term" value="F:ATP binding"/>
    <property type="evidence" value="ECO:0007669"/>
    <property type="project" value="UniProtKB-KW"/>
</dbReference>
<evidence type="ECO:0000313" key="5">
    <source>
        <dbReference type="Proteomes" id="UP000198345"/>
    </source>
</evidence>
<comment type="caution">
    <text evidence="4">The sequence shown here is derived from an EMBL/GenBank/DDBJ whole genome shotgun (WGS) entry which is preliminary data.</text>
</comment>
<dbReference type="Proteomes" id="UP000198345">
    <property type="component" value="Unassembled WGS sequence"/>
</dbReference>
<organism evidence="4 5">
    <name type="scientific">Flavobacterium hercynium</name>
    <dbReference type="NCBI Taxonomy" id="387094"/>
    <lineage>
        <taxon>Bacteria</taxon>
        <taxon>Pseudomonadati</taxon>
        <taxon>Bacteroidota</taxon>
        <taxon>Flavobacteriia</taxon>
        <taxon>Flavobacteriales</taxon>
        <taxon>Flavobacteriaceae</taxon>
        <taxon>Flavobacterium</taxon>
    </lineage>
</organism>
<dbReference type="InterPro" id="IPR036597">
    <property type="entry name" value="Fido-like_dom_sf"/>
</dbReference>
<dbReference type="EMBL" id="MUGW01000012">
    <property type="protein sequence ID" value="OXA93834.1"/>
    <property type="molecule type" value="Genomic_DNA"/>
</dbReference>
<accession>A0A226HIA5</accession>
<keyword evidence="5" id="KW-1185">Reference proteome</keyword>
<evidence type="ECO:0000256" key="2">
    <source>
        <dbReference type="PIRSR" id="PIRSR640198-2"/>
    </source>
</evidence>
<keyword evidence="2" id="KW-0547">Nucleotide-binding</keyword>
<evidence type="ECO:0000259" key="3">
    <source>
        <dbReference type="PROSITE" id="PS51459"/>
    </source>
</evidence>
<dbReference type="Gene3D" id="1.10.3290.10">
    <property type="entry name" value="Fido-like domain"/>
    <property type="match status" value="1"/>
</dbReference>
<protein>
    <submittedName>
        <fullName evidence="4">Cell filamentation protein Fic</fullName>
    </submittedName>
</protein>
<dbReference type="InterPro" id="IPR003812">
    <property type="entry name" value="Fido"/>
</dbReference>
<keyword evidence="2" id="KW-0067">ATP-binding</keyword>
<sequence>MATPSENLAASLQVLQELQQTGIIAIPSRLITRTHRERLVKKGFLREVMRGWYIPSRPDETPGESTSWYASYWNFAGSYLTERFGREWCLSPEESAKIHAANLTVPAQLLVRAPQGRNQITNLLHNTAILEVRSNLPEENQTITDKNGLRLYSTSACIVNLPENFYQQNPTDARTLLSTFRDGTEILALLLDGGKSVVAGRIAGAFRNIDRPKIANDILNGMKAADYNVRELDPFTHKSPIIFSQRQISPHVNRMELMWNEMREEIIKIFPPAPGLPTNQAAYLKQVEDNYINDAYNSLSIEGYRVNTDLIERVRSGTWQPDINEQDRQTRDAMAARGYWQAFQMVQKTIETILGGTNPGTAADNDHATWYREMFAPSVTAGIIKPSDLAGYRNQPIYIRGSKHVPPAMEAVRDLMPAFFDLLATEENAGVRVVLGHFFFVFIHPYSDGNGRIGRFLMNSMMASGGYPWTVIPLERRAEYMASLESASAGGDIIPFASFIASLL</sequence>
<gene>
    <name evidence="4" type="ORF">B0A66_06190</name>
</gene>
<feature type="active site" evidence="1">
    <location>
        <position position="444"/>
    </location>
</feature>
<dbReference type="SUPFAM" id="SSF140931">
    <property type="entry name" value="Fic-like"/>
    <property type="match status" value="1"/>
</dbReference>